<gene>
    <name evidence="5" type="primary">LOC108562216</name>
</gene>
<organism evidence="4 5">
    <name type="scientific">Nicrophorus vespilloides</name>
    <name type="common">Boreal carrion beetle</name>
    <dbReference type="NCBI Taxonomy" id="110193"/>
    <lineage>
        <taxon>Eukaryota</taxon>
        <taxon>Metazoa</taxon>
        <taxon>Ecdysozoa</taxon>
        <taxon>Arthropoda</taxon>
        <taxon>Hexapoda</taxon>
        <taxon>Insecta</taxon>
        <taxon>Pterygota</taxon>
        <taxon>Neoptera</taxon>
        <taxon>Endopterygota</taxon>
        <taxon>Coleoptera</taxon>
        <taxon>Polyphaga</taxon>
        <taxon>Staphyliniformia</taxon>
        <taxon>Silphidae</taxon>
        <taxon>Nicrophorinae</taxon>
        <taxon>Nicrophorus</taxon>
    </lineage>
</organism>
<dbReference type="PANTHER" id="PTHR15261:SF4">
    <property type="entry name" value="THROMBOSPONDIN-TYPE LAMININ G DOMAIN AND EAR REPEAT-CONTAINING PROTEIN"/>
    <property type="match status" value="1"/>
</dbReference>
<evidence type="ECO:0000256" key="2">
    <source>
        <dbReference type="ARBA" id="ARBA00022737"/>
    </source>
</evidence>
<feature type="signal peptide" evidence="3">
    <location>
        <begin position="1"/>
        <end position="18"/>
    </location>
</feature>
<dbReference type="InterPro" id="IPR005492">
    <property type="entry name" value="EPTP"/>
</dbReference>
<evidence type="ECO:0000256" key="3">
    <source>
        <dbReference type="SAM" id="SignalP"/>
    </source>
</evidence>
<dbReference type="Proteomes" id="UP000695000">
    <property type="component" value="Unplaced"/>
</dbReference>
<dbReference type="PANTHER" id="PTHR15261">
    <property type="entry name" value="THROMBOSPONDIN-TYPE LAMININ G DOMAIN AND EAR REPEAT-CONTAINING"/>
    <property type="match status" value="1"/>
</dbReference>
<keyword evidence="4" id="KW-1185">Reference proteome</keyword>
<keyword evidence="1 3" id="KW-0732">Signal</keyword>
<evidence type="ECO:0000313" key="5">
    <source>
        <dbReference type="RefSeq" id="XP_017775971.1"/>
    </source>
</evidence>
<evidence type="ECO:0000256" key="1">
    <source>
        <dbReference type="ARBA" id="ARBA00022729"/>
    </source>
</evidence>
<protein>
    <submittedName>
        <fullName evidence="5">Uncharacterized protein LOC108562216 isoform X1</fullName>
    </submittedName>
</protein>
<keyword evidence="2" id="KW-0677">Repeat</keyword>
<reference evidence="5" key="1">
    <citation type="submission" date="2025-08" db="UniProtKB">
        <authorList>
            <consortium name="RefSeq"/>
        </authorList>
    </citation>
    <scope>IDENTIFICATION</scope>
    <source>
        <tissue evidence="5">Whole Larva</tissue>
    </source>
</reference>
<feature type="chain" id="PRO_5047393571" evidence="3">
    <location>
        <begin position="19"/>
        <end position="1983"/>
    </location>
</feature>
<accession>A0ABM1MN21</accession>
<name>A0ABM1MN21_NICVS</name>
<dbReference type="Pfam" id="PF03736">
    <property type="entry name" value="EPTP"/>
    <property type="match status" value="1"/>
</dbReference>
<evidence type="ECO:0000313" key="4">
    <source>
        <dbReference type="Proteomes" id="UP000695000"/>
    </source>
</evidence>
<dbReference type="RefSeq" id="XP_017775971.1">
    <property type="nucleotide sequence ID" value="XM_017920482.1"/>
</dbReference>
<sequence length="1983" mass="223807">MLLVCLLIIGIQLIAANAGGHDEIEYLTRHFFANLEENLKDERGNPYEFIDRQVDNYIAVIKESHPDVVHAARSRRAAIKSNPIGFNKLQGLIPKDKFAIKVEYPMDIMIFHQKNSSYAAILTVREMILFKYEGDKFNEINRTASTNGLKLGMHSQEKVGTFIVVAENAKSHSKVPNKTAVYLFDADERLKIIQYLDVDYVSDVSIWGFNQELHMIVTRYYTKVNDTYNYEVDGLVYKYKNGYFDLVQKIPTVAAIKVQPFVVDKRQYVAIANNRSAVEGEERFTEIFKYDVEKEEFVSFQRIITEEIFDLEAFCFSNTKVTHNFLVIASRDPYAQMHNSIIYKYVDDSFLPIQSLNLDSPTNWLPVVGTDGAFALFVAEARGLKIFQYTGWIFAVTKTQYNEGSMGPGIINMNSEFINGVPVVVVANAKDDGTMTKIYEVCFESKVQVDSTYMDFLEWCQKSLQQAKLGLPTDIPTRSRTSSSDEDDPLIDITDARIKKPIDRKQRQAAFEDGSLESQLEVASLEMQGVEDELDRNLLKKNINIISGDVIADSIVFHEDLFSDIYAERINDNIDVNRFLSNVININSDFELQKLDLATARFEEDFVTEFINGRPSSEMLSTEVSLESLNIEGDVVFVSAINVEDNLNNIAFSKENILLVKGDQIFKKGLNLSNVDAEEISTKYINKLLMSSIPHVSRRKMITKLDSLRAKNVVIDGLLNNIDLPTLYKYVLRNSGDQEITTQYIFDELKVENVETRLMNGINVPHDLVVINEGEFEIEQEVIFLQDIAVDEVFVSSKLNDVNVLNGKLDVLLRNSNDVQHISGSKSFESIDMLAPIKLQCKIKCEQLDRINPVTKFRENIVVSGNYTLEGDVTVENLLQTTDLKPTNSRYSLGSLQQFGLRVADTQIPIHLVFKQQLNVLDVSADRINGIETQAWVVNGGNDTQRIKGWKIFEGDLVIVGDTSLLNVNGIHLHSFDQNVLKIDGDQVITGKHHIASINTPSIYSSSIKMGQRDWSDLVLNNVEQIITGTTKIQSLEVGGVETENVSVNGKINGIDLSEMLSDSVYVDSTDTIGGRKWFKNVTVDNLTSKKDIKMNKIPTMLKKAQATFNEDLELSNNVAIEKITFKSTMNGISADEFAANWVNGEDIVIAGDKHLDTLILHGGLFVDSNRINNVDLTDLAVNSVKADEPHTFNSIQFKNDLIALSGFELRGHIEKVDINNIVADADIELILTDSITFNENVTILDGKLYVEGLVNGKSLGELCTFSDPVNGDEKNLIIEGNAFFAKSPKVDLVNGLSISEIHQNTWLRNRETTFKGHLDFGDLHFESDVFVRGYVNEVPLDWVKNNYLSKSRNQTVVAKLDFAEGIVFASDVIAPKCELKGSLSGIDLNSFFATAILQDQDQIFEEIPYIQTVYIDELSGEFLLNNYNLQSDLMRYDAPNVVTGKKVVQDLTTDVLSLNRNNRIQDVDVLDWMQKAVPKTGNFQVKGRLHFENDTIFKNGIGLEGSFNQMKFNSSNILLKSSDQTITAKKIFNSNTNSFQSIKLQGLFNNIEVGKFVDRLALREGDQTFVTPLTFNSELTAGNIQIDGLYQGVNVSELLFNLTHVISVNNYYNNYANLKEISTKIQDSLKHQAHYLSHYRTVQIFESVGDVLFVKNLLGEPHLAMLGQNGSQYLINFWIWSQHSETFVYDPRSLEILYNHYFTLVTPLEYDTDSYLFIEHLTYDDPHNSFLGELISVVNSTAIEIVGKIPSNGTKQALALTIPNAERACILLVYHSSHTIDIYCDEEELHLFQRLKISKALMATTITIDSCSYILAIAEESSLMVWQYDENTKLFTEHQNIYVVSPNSVSTVTYNGLHYLAIGSRHLLDTVYPGQVELMRFDVSTKLFTKWQEFSINAPIQVEFAVLPSNELILYVLCDSSTEPLVMYQYQGIAKFSRTFAASSLMKCSSITQFSTSNNHFIIAKGNNEFRIIEAIFKGNKY</sequence>
<proteinExistence type="predicted"/>
<dbReference type="PROSITE" id="PS50912">
    <property type="entry name" value="EAR"/>
    <property type="match status" value="2"/>
</dbReference>
<dbReference type="InterPro" id="IPR009039">
    <property type="entry name" value="EAR"/>
</dbReference>
<dbReference type="GeneID" id="108562216"/>